<dbReference type="InterPro" id="IPR050900">
    <property type="entry name" value="Transposase_IS3/IS150/IS904"/>
</dbReference>
<dbReference type="InterPro" id="IPR036397">
    <property type="entry name" value="RNaseH_sf"/>
</dbReference>
<evidence type="ECO:0000313" key="3">
    <source>
        <dbReference type="EMBL" id="SCG37998.1"/>
    </source>
</evidence>
<protein>
    <submittedName>
        <fullName evidence="4">Transposase InsO and inactivated derivatives</fullName>
    </submittedName>
</protein>
<dbReference type="InterPro" id="IPR025948">
    <property type="entry name" value="HTH-like_dom"/>
</dbReference>
<proteinExistence type="predicted"/>
<dbReference type="InterPro" id="IPR001584">
    <property type="entry name" value="Integrase_cat-core"/>
</dbReference>
<dbReference type="GO" id="GO:0015074">
    <property type="term" value="P:DNA integration"/>
    <property type="evidence" value="ECO:0007669"/>
    <property type="project" value="InterPro"/>
</dbReference>
<name>A0A1C5GX01_9ACTN</name>
<keyword evidence="7" id="KW-1185">Reference proteome</keyword>
<evidence type="ECO:0000256" key="1">
    <source>
        <dbReference type="ARBA" id="ARBA00002286"/>
    </source>
</evidence>
<dbReference type="OrthoDB" id="3215922at2"/>
<sequence length="304" mass="35222">MNRAEVYRFIAAEKTTYPVRLLCRLLGVGHSAFYDWVRQGRQRAAERERHDQQRVEVTRQAWSEHRGVYGARRLTAELHERGHRWNRKAVARLMRLAGIEGAHRRRRGKPRRKAASTATAPDLVQRQFTATAPNRLWVADISYLRTWEGFLYLAVVVDAYSRRVVGWAMADHLRTELILDAVGMAIQHRRPARDQVIHHSDRGTQYTSFEFGRTLRSCGVLASMGSVADCYDNALAETFFATLKTELVYTRAWPSRHELEMEVFSYIEGFYNPRRRHSRLGNVSPDTYEKIHHESLTDIEVSGP</sequence>
<dbReference type="EMBL" id="LT607753">
    <property type="protein sequence ID" value="SCG37998.1"/>
    <property type="molecule type" value="Genomic_DNA"/>
</dbReference>
<dbReference type="Proteomes" id="UP000198215">
    <property type="component" value="Chromosome I"/>
</dbReference>
<dbReference type="Pfam" id="PF13333">
    <property type="entry name" value="rve_2"/>
    <property type="match status" value="1"/>
</dbReference>
<dbReference type="InterPro" id="IPR012337">
    <property type="entry name" value="RNaseH-like_sf"/>
</dbReference>
<dbReference type="EMBL" id="LT607753">
    <property type="protein sequence ID" value="SCG38810.1"/>
    <property type="molecule type" value="Genomic_DNA"/>
</dbReference>
<evidence type="ECO:0000313" key="4">
    <source>
        <dbReference type="EMBL" id="SCG38322.1"/>
    </source>
</evidence>
<reference evidence="7" key="1">
    <citation type="submission" date="2016-06" db="EMBL/GenBank/DDBJ databases">
        <authorList>
            <person name="Varghese N."/>
            <person name="Submissions Spin"/>
        </authorList>
    </citation>
    <scope>NUCLEOTIDE SEQUENCE [LARGE SCALE GENOMIC DNA]</scope>
    <source>
        <strain evidence="7">DSM 45161</strain>
    </source>
</reference>
<gene>
    <name evidence="3" type="ORF">GA0070614_0461</name>
    <name evidence="4" type="ORF">GA0070614_0503</name>
    <name evidence="5" type="ORF">GA0070614_0562</name>
    <name evidence="6" type="ORF">GA0070614_2916</name>
</gene>
<dbReference type="PANTHER" id="PTHR46889:SF4">
    <property type="entry name" value="TRANSPOSASE INSO FOR INSERTION SEQUENCE ELEMENT IS911B-RELATED"/>
    <property type="match status" value="1"/>
</dbReference>
<accession>A0A1C5GX01</accession>
<dbReference type="GO" id="GO:0003676">
    <property type="term" value="F:nucleic acid binding"/>
    <property type="evidence" value="ECO:0007669"/>
    <property type="project" value="InterPro"/>
</dbReference>
<dbReference type="PANTHER" id="PTHR46889">
    <property type="entry name" value="TRANSPOSASE INSF FOR INSERTION SEQUENCE IS3B-RELATED"/>
    <property type="match status" value="1"/>
</dbReference>
<dbReference type="InterPro" id="IPR048020">
    <property type="entry name" value="Transpos_IS3"/>
</dbReference>
<dbReference type="AlphaFoldDB" id="A0A1C5GX01"/>
<dbReference type="Gene3D" id="3.30.420.10">
    <property type="entry name" value="Ribonuclease H-like superfamily/Ribonuclease H"/>
    <property type="match status" value="1"/>
</dbReference>
<evidence type="ECO:0000259" key="2">
    <source>
        <dbReference type="PROSITE" id="PS50994"/>
    </source>
</evidence>
<dbReference type="Pfam" id="PF00665">
    <property type="entry name" value="rve"/>
    <property type="match status" value="1"/>
</dbReference>
<organism evidence="4 7">
    <name type="scientific">Micromonospora coxensis</name>
    <dbReference type="NCBI Taxonomy" id="356852"/>
    <lineage>
        <taxon>Bacteria</taxon>
        <taxon>Bacillati</taxon>
        <taxon>Actinomycetota</taxon>
        <taxon>Actinomycetes</taxon>
        <taxon>Micromonosporales</taxon>
        <taxon>Micromonosporaceae</taxon>
        <taxon>Micromonospora</taxon>
    </lineage>
</organism>
<dbReference type="EMBL" id="LT607753">
    <property type="protein sequence ID" value="SCG38322.1"/>
    <property type="molecule type" value="Genomic_DNA"/>
</dbReference>
<dbReference type="PROSITE" id="PS50994">
    <property type="entry name" value="INTEGRASE"/>
    <property type="match status" value="1"/>
</dbReference>
<dbReference type="SUPFAM" id="SSF53098">
    <property type="entry name" value="Ribonuclease H-like"/>
    <property type="match status" value="1"/>
</dbReference>
<dbReference type="Pfam" id="PF13276">
    <property type="entry name" value="HTH_21"/>
    <property type="match status" value="1"/>
</dbReference>
<comment type="function">
    <text evidence="1">Involved in the transposition of the insertion sequence.</text>
</comment>
<evidence type="ECO:0000313" key="7">
    <source>
        <dbReference type="Proteomes" id="UP000198215"/>
    </source>
</evidence>
<evidence type="ECO:0000313" key="6">
    <source>
        <dbReference type="EMBL" id="SCG58494.1"/>
    </source>
</evidence>
<dbReference type="EMBL" id="LT607753">
    <property type="protein sequence ID" value="SCG58494.1"/>
    <property type="molecule type" value="Genomic_DNA"/>
</dbReference>
<reference evidence="4" key="2">
    <citation type="submission" date="2016-06" db="EMBL/GenBank/DDBJ databases">
        <authorList>
            <person name="Kjaerup R.B."/>
            <person name="Dalgaard T.S."/>
            <person name="Juul-Madsen H.R."/>
        </authorList>
    </citation>
    <scope>NUCLEOTIDE SEQUENCE [LARGE SCALE GENOMIC DNA]</scope>
    <source>
        <strain evidence="4">DSM 45161</strain>
    </source>
</reference>
<feature type="domain" description="Integrase catalytic" evidence="2">
    <location>
        <begin position="129"/>
        <end position="292"/>
    </location>
</feature>
<dbReference type="NCBIfam" id="NF033516">
    <property type="entry name" value="transpos_IS3"/>
    <property type="match status" value="1"/>
</dbReference>
<evidence type="ECO:0000313" key="5">
    <source>
        <dbReference type="EMBL" id="SCG38810.1"/>
    </source>
</evidence>